<reference evidence="3 4" key="1">
    <citation type="submission" date="2019-12" db="EMBL/GenBank/DDBJ databases">
        <title>A genome sequence resource for the geographically widespread anthracnose pathogen Colletotrichum asianum.</title>
        <authorList>
            <person name="Meng Y."/>
        </authorList>
    </citation>
    <scope>NUCLEOTIDE SEQUENCE [LARGE SCALE GENOMIC DNA]</scope>
    <source>
        <strain evidence="3 4">ICMP 18580</strain>
    </source>
</reference>
<dbReference type="AlphaFoldDB" id="A0A8H3WHE9"/>
<organism evidence="3 4">
    <name type="scientific">Colletotrichum asianum</name>
    <dbReference type="NCBI Taxonomy" id="702518"/>
    <lineage>
        <taxon>Eukaryota</taxon>
        <taxon>Fungi</taxon>
        <taxon>Dikarya</taxon>
        <taxon>Ascomycota</taxon>
        <taxon>Pezizomycotina</taxon>
        <taxon>Sordariomycetes</taxon>
        <taxon>Hypocreomycetidae</taxon>
        <taxon>Glomerellales</taxon>
        <taxon>Glomerellaceae</taxon>
        <taxon>Colletotrichum</taxon>
        <taxon>Colletotrichum gloeosporioides species complex</taxon>
    </lineage>
</organism>
<feature type="compositionally biased region" description="Low complexity" evidence="1">
    <location>
        <begin position="44"/>
        <end position="57"/>
    </location>
</feature>
<evidence type="ECO:0000256" key="1">
    <source>
        <dbReference type="SAM" id="MobiDB-lite"/>
    </source>
</evidence>
<feature type="compositionally biased region" description="Low complexity" evidence="1">
    <location>
        <begin position="82"/>
        <end position="91"/>
    </location>
</feature>
<comment type="caution">
    <text evidence="3">The sequence shown here is derived from an EMBL/GenBank/DDBJ whole genome shotgun (WGS) entry which is preliminary data.</text>
</comment>
<protein>
    <submittedName>
        <fullName evidence="3">Amidohydrolase</fullName>
    </submittedName>
</protein>
<dbReference type="Pfam" id="PF04909">
    <property type="entry name" value="Amidohydro_2"/>
    <property type="match status" value="1"/>
</dbReference>
<gene>
    <name evidence="3" type="ORF">GQ607_005783</name>
</gene>
<evidence type="ECO:0000259" key="2">
    <source>
        <dbReference type="Pfam" id="PF04909"/>
    </source>
</evidence>
<feature type="domain" description="Amidohydrolase-related" evidence="2">
    <location>
        <begin position="208"/>
        <end position="478"/>
    </location>
</feature>
<dbReference type="InterPro" id="IPR006680">
    <property type="entry name" value="Amidohydro-rel"/>
</dbReference>
<keyword evidence="3" id="KW-0378">Hydrolase</keyword>
<dbReference type="Gene3D" id="3.20.20.140">
    <property type="entry name" value="Metal-dependent hydrolases"/>
    <property type="match status" value="1"/>
</dbReference>
<dbReference type="InterPro" id="IPR032466">
    <property type="entry name" value="Metal_Hydrolase"/>
</dbReference>
<proteinExistence type="predicted"/>
<feature type="compositionally biased region" description="Low complexity" evidence="1">
    <location>
        <begin position="22"/>
        <end position="33"/>
    </location>
</feature>
<keyword evidence="4" id="KW-1185">Reference proteome</keyword>
<dbReference type="OrthoDB" id="2135488at2759"/>
<feature type="region of interest" description="Disordered" evidence="1">
    <location>
        <begin position="1"/>
        <end position="134"/>
    </location>
</feature>
<accession>A0A8H3WHE9</accession>
<dbReference type="InterPro" id="IPR052358">
    <property type="entry name" value="Aro_Compnd_Degr_Hydrolases"/>
</dbReference>
<feature type="compositionally biased region" description="Basic residues" evidence="1">
    <location>
        <begin position="1"/>
        <end position="18"/>
    </location>
</feature>
<sequence length="483" mass="54207">MGRRPYVQAHRRRHRHRPQSLQQYGYHHQQTQQPVPADHRNPGLLLLSSSSVSSSSVQSPVCSREEKDSSLPCLSSKRPYSTTTTTTNTTTAASLDTPHHQIGIKPEPRLYHSPPALSSSSSSSSSPTDRTLPSALTQRAAALTMIQRRILNAHSHLYHHLRTIMALLQPLINPSSSSSRNDKVIPTLLTPARRRLTLPERIPRGAWDSHMHVVDPAAYPLVQDAVYCPATHRLDHALAFESSVGIDNIVLVQPSIYGTDNTCLLDALRALGPRRGRAVVAFEPGSVPQSTLTEWHRLGVRGVRINLSSVGKSLTAAQLEELLLRYADDCRPLDWVIQVYMPMSMIPLLEPVVPRLGVRLCIDHLGHPSVQDMPARDPYSMRGFRALARLLKAGSTYVKLSAPYRLSSVADHSDLEPIAREVLRLRGRDRVIFATDWPHTRFEGLDIRPWMETVLDWCDQDDVLVDRLFRGNAEELWNTRHAR</sequence>
<dbReference type="EMBL" id="WOWK01000026">
    <property type="protein sequence ID" value="KAF0327019.1"/>
    <property type="molecule type" value="Genomic_DNA"/>
</dbReference>
<evidence type="ECO:0000313" key="3">
    <source>
        <dbReference type="EMBL" id="KAF0327019.1"/>
    </source>
</evidence>
<dbReference type="GO" id="GO:0016787">
    <property type="term" value="F:hydrolase activity"/>
    <property type="evidence" value="ECO:0007669"/>
    <property type="project" value="UniProtKB-KW"/>
</dbReference>
<evidence type="ECO:0000313" key="4">
    <source>
        <dbReference type="Proteomes" id="UP000434172"/>
    </source>
</evidence>
<dbReference type="Proteomes" id="UP000434172">
    <property type="component" value="Unassembled WGS sequence"/>
</dbReference>
<dbReference type="PANTHER" id="PTHR35563:SF2">
    <property type="entry name" value="BARREL METAL-DEPENDENT HYDROLASE, PUTATIVE (AFU_ORTHOLOGUE AFUA_1G16240)-RELATED"/>
    <property type="match status" value="1"/>
</dbReference>
<name>A0A8H3WHE9_9PEZI</name>
<dbReference type="PANTHER" id="PTHR35563">
    <property type="entry name" value="BARREL METAL-DEPENDENT HYDROLASE, PUTATIVE (AFU_ORTHOLOGUE AFUA_1G16240)-RELATED"/>
    <property type="match status" value="1"/>
</dbReference>
<dbReference type="SUPFAM" id="SSF51556">
    <property type="entry name" value="Metallo-dependent hydrolases"/>
    <property type="match status" value="1"/>
</dbReference>